<dbReference type="Gene3D" id="3.60.21.10">
    <property type="match status" value="1"/>
</dbReference>
<feature type="domain" description="Calcineurin-like phosphoesterase" evidence="1">
    <location>
        <begin position="6"/>
        <end position="147"/>
    </location>
</feature>
<proteinExistence type="predicted"/>
<dbReference type="InterPro" id="IPR050126">
    <property type="entry name" value="Ap4A_hydrolase"/>
</dbReference>
<reference evidence="2" key="1">
    <citation type="submission" date="2020-05" db="EMBL/GenBank/DDBJ databases">
        <authorList>
            <person name="Chiriac C."/>
            <person name="Salcher M."/>
            <person name="Ghai R."/>
            <person name="Kavagutti S V."/>
        </authorList>
    </citation>
    <scope>NUCLEOTIDE SEQUENCE</scope>
</reference>
<evidence type="ECO:0000313" key="2">
    <source>
        <dbReference type="EMBL" id="CAB4196978.1"/>
    </source>
</evidence>
<dbReference type="PANTHER" id="PTHR42850:SF4">
    <property type="entry name" value="ZINC-DEPENDENT ENDOPOLYPHOSPHATASE"/>
    <property type="match status" value="1"/>
</dbReference>
<dbReference type="InterPro" id="IPR029052">
    <property type="entry name" value="Metallo-depent_PP-like"/>
</dbReference>
<dbReference type="PANTHER" id="PTHR42850">
    <property type="entry name" value="METALLOPHOSPHOESTERASE"/>
    <property type="match status" value="1"/>
</dbReference>
<accession>A0A6J5RTR6</accession>
<evidence type="ECO:0000259" key="1">
    <source>
        <dbReference type="Pfam" id="PF00149"/>
    </source>
</evidence>
<dbReference type="SUPFAM" id="SSF56300">
    <property type="entry name" value="Metallo-dependent phosphatases"/>
    <property type="match status" value="1"/>
</dbReference>
<dbReference type="GO" id="GO:0016791">
    <property type="term" value="F:phosphatase activity"/>
    <property type="evidence" value="ECO:0007669"/>
    <property type="project" value="TreeGrafter"/>
</dbReference>
<dbReference type="EMBL" id="LR797252">
    <property type="protein sequence ID" value="CAB4196978.1"/>
    <property type="molecule type" value="Genomic_DNA"/>
</dbReference>
<organism evidence="2">
    <name type="scientific">uncultured Caudovirales phage</name>
    <dbReference type="NCBI Taxonomy" id="2100421"/>
    <lineage>
        <taxon>Viruses</taxon>
        <taxon>Duplodnaviria</taxon>
        <taxon>Heunggongvirae</taxon>
        <taxon>Uroviricota</taxon>
        <taxon>Caudoviricetes</taxon>
        <taxon>Peduoviridae</taxon>
        <taxon>Maltschvirus</taxon>
        <taxon>Maltschvirus maltsch</taxon>
    </lineage>
</organism>
<protein>
    <submittedName>
        <fullName evidence="2">Bis(5'-nucleosyl)-tetraphosphatase PrpE</fullName>
    </submittedName>
</protein>
<dbReference type="InterPro" id="IPR004843">
    <property type="entry name" value="Calcineurin-like_PHP"/>
</dbReference>
<gene>
    <name evidence="2" type="ORF">UFOVP1290_498</name>
</gene>
<sequence length="239" mass="27355">MKDKLRTILIGDIHGCIEEFNELLNKLSYNKNTDRLILLGDLIDRGPDSVAVVKKARELDLECVMGNHEHKFLKWNNNRGSSNDVYDKKPHYNDFSDEDINYIFRMPTYIKLDNIIVVHAGLKPGISISSQLKDDLMYLRYTDLDRKFISLKKISKIGKEKAGAIFWTEFWYGPESVIYGHSVHSMETPLIEEVASGVICYGLDTGCCFGGHLSALILETKEIIQVKAKQKYYESRLAI</sequence>
<name>A0A6J5RTR6_9CAUD</name>
<dbReference type="Pfam" id="PF00149">
    <property type="entry name" value="Metallophos"/>
    <property type="match status" value="1"/>
</dbReference>